<accession>A0A8K0JQT6</accession>
<reference evidence="11" key="1">
    <citation type="submission" date="2020-04" db="EMBL/GenBank/DDBJ databases">
        <title>Analysis of mating type loci in Filobasidium floriforme.</title>
        <authorList>
            <person name="Nowrousian M."/>
        </authorList>
    </citation>
    <scope>NUCLEOTIDE SEQUENCE</scope>
    <source>
        <strain evidence="11">CBS 6242</strain>
    </source>
</reference>
<keyword evidence="4" id="KW-0238">DNA-binding</keyword>
<evidence type="ECO:0000259" key="10">
    <source>
        <dbReference type="PROSITE" id="PS50217"/>
    </source>
</evidence>
<comment type="caution">
    <text evidence="11">The sequence shown here is derived from an EMBL/GenBank/DDBJ whole genome shotgun (WGS) entry which is preliminary data.</text>
</comment>
<dbReference type="GO" id="GO:0005634">
    <property type="term" value="C:nucleus"/>
    <property type="evidence" value="ECO:0007669"/>
    <property type="project" value="UniProtKB-SubCell"/>
</dbReference>
<proteinExistence type="inferred from homology"/>
<keyword evidence="5" id="KW-0804">Transcription</keyword>
<feature type="coiled-coil region" evidence="8">
    <location>
        <begin position="52"/>
        <end position="79"/>
    </location>
</feature>
<evidence type="ECO:0000313" key="12">
    <source>
        <dbReference type="Proteomes" id="UP000812966"/>
    </source>
</evidence>
<keyword evidence="3" id="KW-0805">Transcription regulation</keyword>
<organism evidence="11 12">
    <name type="scientific">Filobasidium floriforme</name>
    <dbReference type="NCBI Taxonomy" id="5210"/>
    <lineage>
        <taxon>Eukaryota</taxon>
        <taxon>Fungi</taxon>
        <taxon>Dikarya</taxon>
        <taxon>Basidiomycota</taxon>
        <taxon>Agaricomycotina</taxon>
        <taxon>Tremellomycetes</taxon>
        <taxon>Filobasidiales</taxon>
        <taxon>Filobasidiaceae</taxon>
        <taxon>Filobasidium</taxon>
    </lineage>
</organism>
<dbReference type="Pfam" id="PF00170">
    <property type="entry name" value="bZIP_1"/>
    <property type="match status" value="1"/>
</dbReference>
<evidence type="ECO:0000256" key="8">
    <source>
        <dbReference type="SAM" id="Coils"/>
    </source>
</evidence>
<evidence type="ECO:0000256" key="2">
    <source>
        <dbReference type="ARBA" id="ARBA00007163"/>
    </source>
</evidence>
<keyword evidence="7" id="KW-0539">Nucleus</keyword>
<evidence type="ECO:0000256" key="4">
    <source>
        <dbReference type="ARBA" id="ARBA00023125"/>
    </source>
</evidence>
<dbReference type="PANTHER" id="PTHR46714">
    <property type="entry name" value="TRANSCRIPTIONAL ACTIVATOR HAC1"/>
    <property type="match status" value="1"/>
</dbReference>
<keyword evidence="12" id="KW-1185">Reference proteome</keyword>
<evidence type="ECO:0000256" key="6">
    <source>
        <dbReference type="ARBA" id="ARBA00023230"/>
    </source>
</evidence>
<evidence type="ECO:0000256" key="9">
    <source>
        <dbReference type="SAM" id="MobiDB-lite"/>
    </source>
</evidence>
<dbReference type="Gene3D" id="1.20.5.170">
    <property type="match status" value="1"/>
</dbReference>
<dbReference type="GO" id="GO:0003677">
    <property type="term" value="F:DNA binding"/>
    <property type="evidence" value="ECO:0007669"/>
    <property type="project" value="UniProtKB-KW"/>
</dbReference>
<dbReference type="AlphaFoldDB" id="A0A8K0JQT6"/>
<feature type="region of interest" description="Disordered" evidence="9">
    <location>
        <begin position="1"/>
        <end position="51"/>
    </location>
</feature>
<dbReference type="Proteomes" id="UP000812966">
    <property type="component" value="Unassembled WGS sequence"/>
</dbReference>
<evidence type="ECO:0000256" key="5">
    <source>
        <dbReference type="ARBA" id="ARBA00023163"/>
    </source>
</evidence>
<keyword evidence="8" id="KW-0175">Coiled coil</keyword>
<dbReference type="InterPro" id="IPR004827">
    <property type="entry name" value="bZIP"/>
</dbReference>
<evidence type="ECO:0000256" key="3">
    <source>
        <dbReference type="ARBA" id="ARBA00023015"/>
    </source>
</evidence>
<feature type="compositionally biased region" description="Acidic residues" evidence="9">
    <location>
        <begin position="125"/>
        <end position="136"/>
    </location>
</feature>
<dbReference type="GO" id="GO:0000981">
    <property type="term" value="F:DNA-binding transcription factor activity, RNA polymerase II-specific"/>
    <property type="evidence" value="ECO:0007669"/>
    <property type="project" value="InterPro"/>
</dbReference>
<dbReference type="PANTHER" id="PTHR46714:SF6">
    <property type="entry name" value="TRANSCRIPTIONAL ACTIVATOR HAC1"/>
    <property type="match status" value="1"/>
</dbReference>
<feature type="compositionally biased region" description="Basic and acidic residues" evidence="9">
    <location>
        <begin position="15"/>
        <end position="35"/>
    </location>
</feature>
<dbReference type="SUPFAM" id="SSF57959">
    <property type="entry name" value="Leucine zipper domain"/>
    <property type="match status" value="1"/>
</dbReference>
<dbReference type="CDD" id="cd14812">
    <property type="entry name" value="bZIP_u3"/>
    <property type="match status" value="1"/>
</dbReference>
<comment type="similarity">
    <text evidence="2">Belongs to the bZIP family.</text>
</comment>
<dbReference type="InterPro" id="IPR046347">
    <property type="entry name" value="bZIP_sf"/>
</dbReference>
<keyword evidence="6" id="KW-0834">Unfolded protein response</keyword>
<dbReference type="InterPro" id="IPR044280">
    <property type="entry name" value="Hac1/HY5"/>
</dbReference>
<evidence type="ECO:0000256" key="7">
    <source>
        <dbReference type="ARBA" id="ARBA00023242"/>
    </source>
</evidence>
<dbReference type="EMBL" id="JABELV010000019">
    <property type="protein sequence ID" value="KAG7566871.1"/>
    <property type="molecule type" value="Genomic_DNA"/>
</dbReference>
<dbReference type="GO" id="GO:0045944">
    <property type="term" value="P:positive regulation of transcription by RNA polymerase II"/>
    <property type="evidence" value="ECO:0007669"/>
    <property type="project" value="InterPro"/>
</dbReference>
<evidence type="ECO:0000256" key="1">
    <source>
        <dbReference type="ARBA" id="ARBA00004123"/>
    </source>
</evidence>
<feature type="compositionally biased region" description="Polar residues" evidence="9">
    <location>
        <begin position="148"/>
        <end position="159"/>
    </location>
</feature>
<feature type="region of interest" description="Disordered" evidence="9">
    <location>
        <begin position="121"/>
        <end position="166"/>
    </location>
</feature>
<evidence type="ECO:0000313" key="11">
    <source>
        <dbReference type="EMBL" id="KAG7566871.1"/>
    </source>
</evidence>
<sequence>MTLKRKSNATTADPDSVKKPRLDADGERPMTEKEKRKAARMVRNRTSAQLSRDKKREYLEGLEATIATLQAENKDLRDRMIGQNTDSIMIGGHYALPLSPDPSSIAIPAKRDLDETLRQFSFNGDDSEDDDEDDGESSMAFDRERSKSMMSTRRPSVQASPHPIQPAPVSAQHAQALVTLTTENASLKNRLAKLEKVVQVLLGMNGGIAPVATDSTANLDILRLLGPDVPQAPVNPDNNFGTLDPSTYLPPQVSPSDISPGLPASQASSISQTLPTELLPTGPALTFPPTQTPASLPSFPITENQDHARHPAAMTTNLECQNTRGSALQRACFFSLAPMVKREAREREMTMKEIKLKVGNGLKKVLEWRTRCLVEEQQFQGWEGRTMSLGTTTMISSAA</sequence>
<comment type="subcellular location">
    <subcellularLocation>
        <location evidence="1">Nucleus</location>
    </subcellularLocation>
</comment>
<dbReference type="SMART" id="SM00338">
    <property type="entry name" value="BRLZ"/>
    <property type="match status" value="1"/>
</dbReference>
<feature type="domain" description="BZIP" evidence="10">
    <location>
        <begin position="34"/>
        <end position="80"/>
    </location>
</feature>
<protein>
    <recommendedName>
        <fullName evidence="10">BZIP domain-containing protein</fullName>
    </recommendedName>
</protein>
<dbReference type="PROSITE" id="PS50217">
    <property type="entry name" value="BZIP"/>
    <property type="match status" value="1"/>
</dbReference>
<dbReference type="GO" id="GO:0006986">
    <property type="term" value="P:response to unfolded protein"/>
    <property type="evidence" value="ECO:0007669"/>
    <property type="project" value="UniProtKB-KW"/>
</dbReference>
<name>A0A8K0JQT6_9TREE</name>
<gene>
    <name evidence="11" type="ORF">FFLO_01372</name>
</gene>